<reference evidence="1 2" key="1">
    <citation type="journal article" date="2018" name="Sci. Rep.">
        <title>Genomic signatures of local adaptation to the degree of environmental predictability in rotifers.</title>
        <authorList>
            <person name="Franch-Gras L."/>
            <person name="Hahn C."/>
            <person name="Garcia-Roger E.M."/>
            <person name="Carmona M.J."/>
            <person name="Serra M."/>
            <person name="Gomez A."/>
        </authorList>
    </citation>
    <scope>NUCLEOTIDE SEQUENCE [LARGE SCALE GENOMIC DNA]</scope>
    <source>
        <strain evidence="1">HYR1</strain>
    </source>
</reference>
<proteinExistence type="predicted"/>
<sequence>MSKIETFLKMMIPKNLLRIKPSDSLIEQRVKIDIYRIESTERFFKLFGNFDQIVADIGR</sequence>
<evidence type="ECO:0000313" key="1">
    <source>
        <dbReference type="EMBL" id="RNA41331.1"/>
    </source>
</evidence>
<comment type="caution">
    <text evidence="1">The sequence shown here is derived from an EMBL/GenBank/DDBJ whole genome shotgun (WGS) entry which is preliminary data.</text>
</comment>
<dbReference type="AlphaFoldDB" id="A0A3M7SZV7"/>
<dbReference type="EMBL" id="REGN01000520">
    <property type="protein sequence ID" value="RNA41331.1"/>
    <property type="molecule type" value="Genomic_DNA"/>
</dbReference>
<protein>
    <submittedName>
        <fullName evidence="1">Uncharacterized protein</fullName>
    </submittedName>
</protein>
<gene>
    <name evidence="1" type="ORF">BpHYR1_053249</name>
</gene>
<accession>A0A3M7SZV7</accession>
<evidence type="ECO:0000313" key="2">
    <source>
        <dbReference type="Proteomes" id="UP000276133"/>
    </source>
</evidence>
<keyword evidence="2" id="KW-1185">Reference proteome</keyword>
<organism evidence="1 2">
    <name type="scientific">Brachionus plicatilis</name>
    <name type="common">Marine rotifer</name>
    <name type="synonym">Brachionus muelleri</name>
    <dbReference type="NCBI Taxonomy" id="10195"/>
    <lineage>
        <taxon>Eukaryota</taxon>
        <taxon>Metazoa</taxon>
        <taxon>Spiralia</taxon>
        <taxon>Gnathifera</taxon>
        <taxon>Rotifera</taxon>
        <taxon>Eurotatoria</taxon>
        <taxon>Monogononta</taxon>
        <taxon>Pseudotrocha</taxon>
        <taxon>Ploima</taxon>
        <taxon>Brachionidae</taxon>
        <taxon>Brachionus</taxon>
    </lineage>
</organism>
<dbReference type="Proteomes" id="UP000276133">
    <property type="component" value="Unassembled WGS sequence"/>
</dbReference>
<name>A0A3M7SZV7_BRAPC</name>